<evidence type="ECO:0000256" key="2">
    <source>
        <dbReference type="ARBA" id="ARBA00022679"/>
    </source>
</evidence>
<dbReference type="eggNOG" id="COG0859">
    <property type="taxonomic scope" value="Bacteria"/>
</dbReference>
<dbReference type="KEGG" id="tbd:Tbd_0738"/>
<dbReference type="InterPro" id="IPR002201">
    <property type="entry name" value="Glyco_trans_9"/>
</dbReference>
<dbReference type="PANTHER" id="PTHR30160:SF1">
    <property type="entry name" value="LIPOPOLYSACCHARIDE 1,2-N-ACETYLGLUCOSAMINETRANSFERASE-RELATED"/>
    <property type="match status" value="1"/>
</dbReference>
<dbReference type="RefSeq" id="WP_011311250.1">
    <property type="nucleotide sequence ID" value="NC_007404.1"/>
</dbReference>
<evidence type="ECO:0000313" key="3">
    <source>
        <dbReference type="EMBL" id="AAZ96691.1"/>
    </source>
</evidence>
<keyword evidence="1" id="KW-0328">Glycosyltransferase</keyword>
<dbReference type="STRING" id="292415.Tbd_0738"/>
<dbReference type="AlphaFoldDB" id="Q3SKT4"/>
<gene>
    <name evidence="3" type="ordered locus">Tbd_0738</name>
</gene>
<dbReference type="SUPFAM" id="SSF53756">
    <property type="entry name" value="UDP-Glycosyltransferase/glycogen phosphorylase"/>
    <property type="match status" value="1"/>
</dbReference>
<keyword evidence="2 3" id="KW-0808">Transferase</keyword>
<sequence length="347" mass="36972">MESFDASPASPSWFDRHAPASVVVFRALQVGDLLCAVPALRALRWRLPDARIALVGLPWAEQFVERFAMLVNEFIAFPGHPGLPERQPAPEAYPPFLESVRARRFDLALQLHGNGRIVNALVAQFGTVWQAGFDDDASARGASFLRYPARGHEIHRLLALTTHLGAPPRGDHLRFPLLDADARELARSGLKLPPPGAPYVCLHPGARDAARRWPPERFAALGDALAAHGLQVVLTGSEAERPLTAAVSAAMCAPAFDAAAAISLGAMAHLMAGAALLVCNDTGTSHIACGLGLPSVVIFRASEMSRWAPLDPSCHRAVWDPLGIRAQAVLDEALDLLVSTSASSASA</sequence>
<dbReference type="InterPro" id="IPR051199">
    <property type="entry name" value="LPS_LOS_Heptosyltrfase"/>
</dbReference>
<name>Q3SKT4_THIDA</name>
<reference evidence="3 4" key="1">
    <citation type="journal article" date="2006" name="J. Bacteriol.">
        <title>The genome sequence of the obligately chemolithoautotrophic, facultatively anaerobic bacterium Thiobacillus denitrificans.</title>
        <authorList>
            <person name="Beller H.R."/>
            <person name="Chain P.S."/>
            <person name="Letain T.E."/>
            <person name="Chakicherla A."/>
            <person name="Larimer F.W."/>
            <person name="Richardson P.M."/>
            <person name="Coleman M.A."/>
            <person name="Wood A.P."/>
            <person name="Kelly D.P."/>
        </authorList>
    </citation>
    <scope>NUCLEOTIDE SEQUENCE [LARGE SCALE GENOMIC DNA]</scope>
    <source>
        <strain evidence="3 4">ATCC 25259</strain>
    </source>
</reference>
<evidence type="ECO:0000256" key="1">
    <source>
        <dbReference type="ARBA" id="ARBA00022676"/>
    </source>
</evidence>
<dbReference type="HOGENOM" id="CLU_038371_0_1_4"/>
<dbReference type="EMBL" id="CP000116">
    <property type="protein sequence ID" value="AAZ96691.1"/>
    <property type="molecule type" value="Genomic_DNA"/>
</dbReference>
<dbReference type="GO" id="GO:0009244">
    <property type="term" value="P:lipopolysaccharide core region biosynthetic process"/>
    <property type="evidence" value="ECO:0007669"/>
    <property type="project" value="TreeGrafter"/>
</dbReference>
<keyword evidence="4" id="KW-1185">Reference proteome</keyword>
<dbReference type="GO" id="GO:0008713">
    <property type="term" value="F:ADP-heptose-lipopolysaccharide heptosyltransferase activity"/>
    <property type="evidence" value="ECO:0007669"/>
    <property type="project" value="TreeGrafter"/>
</dbReference>
<evidence type="ECO:0000313" key="4">
    <source>
        <dbReference type="Proteomes" id="UP000008291"/>
    </source>
</evidence>
<dbReference type="Pfam" id="PF01075">
    <property type="entry name" value="Glyco_transf_9"/>
    <property type="match status" value="1"/>
</dbReference>
<dbReference type="OrthoDB" id="9807356at2"/>
<organism evidence="3 4">
    <name type="scientific">Thiobacillus denitrificans (strain ATCC 25259 / T1)</name>
    <dbReference type="NCBI Taxonomy" id="292415"/>
    <lineage>
        <taxon>Bacteria</taxon>
        <taxon>Pseudomonadati</taxon>
        <taxon>Pseudomonadota</taxon>
        <taxon>Betaproteobacteria</taxon>
        <taxon>Nitrosomonadales</taxon>
        <taxon>Thiobacillaceae</taxon>
        <taxon>Thiobacillus</taxon>
    </lineage>
</organism>
<dbReference type="Gene3D" id="3.40.50.2000">
    <property type="entry name" value="Glycogen Phosphorylase B"/>
    <property type="match status" value="2"/>
</dbReference>
<dbReference type="GO" id="GO:0005829">
    <property type="term" value="C:cytosol"/>
    <property type="evidence" value="ECO:0007669"/>
    <property type="project" value="TreeGrafter"/>
</dbReference>
<proteinExistence type="predicted"/>
<dbReference type="CDD" id="cd03789">
    <property type="entry name" value="GT9_LPS_heptosyltransferase"/>
    <property type="match status" value="1"/>
</dbReference>
<protein>
    <submittedName>
        <fullName evidence="3">Putative LPS biosynthesis related glycosyltransferase</fullName>
    </submittedName>
</protein>
<dbReference type="CAZy" id="GT9">
    <property type="family name" value="Glycosyltransferase Family 9"/>
</dbReference>
<dbReference type="Proteomes" id="UP000008291">
    <property type="component" value="Chromosome"/>
</dbReference>
<accession>Q3SKT4</accession>
<dbReference type="PANTHER" id="PTHR30160">
    <property type="entry name" value="TETRAACYLDISACCHARIDE 4'-KINASE-RELATED"/>
    <property type="match status" value="1"/>
</dbReference>